<gene>
    <name evidence="2" type="ORF">NQ317_008954</name>
</gene>
<reference evidence="2" key="1">
    <citation type="journal article" date="2023" name="Insect Mol. Biol.">
        <title>Genome sequencing provides insights into the evolution of gene families encoding plant cell wall-degrading enzymes in longhorned beetles.</title>
        <authorList>
            <person name="Shin N.R."/>
            <person name="Okamura Y."/>
            <person name="Kirsch R."/>
            <person name="Pauchet Y."/>
        </authorList>
    </citation>
    <scope>NUCLEOTIDE SEQUENCE</scope>
    <source>
        <strain evidence="2">MMC_N1</strain>
    </source>
</reference>
<organism evidence="2 3">
    <name type="scientific">Molorchus minor</name>
    <dbReference type="NCBI Taxonomy" id="1323400"/>
    <lineage>
        <taxon>Eukaryota</taxon>
        <taxon>Metazoa</taxon>
        <taxon>Ecdysozoa</taxon>
        <taxon>Arthropoda</taxon>
        <taxon>Hexapoda</taxon>
        <taxon>Insecta</taxon>
        <taxon>Pterygota</taxon>
        <taxon>Neoptera</taxon>
        <taxon>Endopterygota</taxon>
        <taxon>Coleoptera</taxon>
        <taxon>Polyphaga</taxon>
        <taxon>Cucujiformia</taxon>
        <taxon>Chrysomeloidea</taxon>
        <taxon>Cerambycidae</taxon>
        <taxon>Lamiinae</taxon>
        <taxon>Monochamini</taxon>
        <taxon>Molorchus</taxon>
    </lineage>
</organism>
<protein>
    <submittedName>
        <fullName evidence="2">Uncharacterized protein</fullName>
    </submittedName>
</protein>
<proteinExistence type="predicted"/>
<accession>A0ABQ9K2M4</accession>
<dbReference type="Proteomes" id="UP001162164">
    <property type="component" value="Unassembled WGS sequence"/>
</dbReference>
<sequence length="97" mass="10799">MDSRMERSSSDYEIQLNISQSLSESALKTKFSSINSPVAAATKDLVLSPFSKLAKGVQSFGANLDPRKLSGQLRQVTEKEMEDHKKLQETWQGTSYS</sequence>
<name>A0ABQ9K2M4_9CUCU</name>
<evidence type="ECO:0000313" key="2">
    <source>
        <dbReference type="EMBL" id="KAJ8983828.1"/>
    </source>
</evidence>
<evidence type="ECO:0000313" key="3">
    <source>
        <dbReference type="Proteomes" id="UP001162164"/>
    </source>
</evidence>
<comment type="caution">
    <text evidence="2">The sequence shown here is derived from an EMBL/GenBank/DDBJ whole genome shotgun (WGS) entry which is preliminary data.</text>
</comment>
<feature type="region of interest" description="Disordered" evidence="1">
    <location>
        <begin position="78"/>
        <end position="97"/>
    </location>
</feature>
<dbReference type="EMBL" id="JAPWTJ010000059">
    <property type="protein sequence ID" value="KAJ8983828.1"/>
    <property type="molecule type" value="Genomic_DNA"/>
</dbReference>
<keyword evidence="3" id="KW-1185">Reference proteome</keyword>
<feature type="compositionally biased region" description="Basic and acidic residues" evidence="1">
    <location>
        <begin position="78"/>
        <end position="88"/>
    </location>
</feature>
<evidence type="ECO:0000256" key="1">
    <source>
        <dbReference type="SAM" id="MobiDB-lite"/>
    </source>
</evidence>